<dbReference type="CDD" id="cd00009">
    <property type="entry name" value="AAA"/>
    <property type="match status" value="1"/>
</dbReference>
<dbReference type="Gene3D" id="1.20.272.10">
    <property type="match status" value="1"/>
</dbReference>
<dbReference type="Proteomes" id="UP000030746">
    <property type="component" value="Unassembled WGS sequence"/>
</dbReference>
<dbReference type="PIRSF" id="PIRSF036578">
    <property type="entry name" value="RFC1"/>
    <property type="match status" value="1"/>
</dbReference>
<comment type="subcellular location">
    <subcellularLocation>
        <location evidence="1">Nucleus</location>
    </subcellularLocation>
</comment>
<dbReference type="RefSeq" id="XP_009046675.1">
    <property type="nucleotide sequence ID" value="XM_009048427.1"/>
</dbReference>
<dbReference type="Gene3D" id="1.10.8.60">
    <property type="match status" value="1"/>
</dbReference>
<feature type="region of interest" description="Disordered" evidence="17">
    <location>
        <begin position="675"/>
        <end position="722"/>
    </location>
</feature>
<dbReference type="AlphaFoldDB" id="V4AF38"/>
<dbReference type="SUPFAM" id="SSF48019">
    <property type="entry name" value="post-AAA+ oligomerization domain-like"/>
    <property type="match status" value="1"/>
</dbReference>
<comment type="subunit">
    <text evidence="11">Large subunit of the RFC complex, an heteropentameric complex consisting of RFC1 and four small subunits RFC2, RFC3, RFC4 and RFC5; the RFC complex interacts with PCNA and the interaction involves RFC1.</text>
</comment>
<organism evidence="19 20">
    <name type="scientific">Lottia gigantea</name>
    <name type="common">Giant owl limpet</name>
    <dbReference type="NCBI Taxonomy" id="225164"/>
    <lineage>
        <taxon>Eukaryota</taxon>
        <taxon>Metazoa</taxon>
        <taxon>Spiralia</taxon>
        <taxon>Lophotrochozoa</taxon>
        <taxon>Mollusca</taxon>
        <taxon>Gastropoda</taxon>
        <taxon>Patellogastropoda</taxon>
        <taxon>Lottioidea</taxon>
        <taxon>Lottiidae</taxon>
        <taxon>Lottia</taxon>
    </lineage>
</organism>
<dbReference type="STRING" id="225164.V4AF38"/>
<dbReference type="Pfam" id="PF00004">
    <property type="entry name" value="AAA"/>
    <property type="match status" value="1"/>
</dbReference>
<dbReference type="InterPro" id="IPR003959">
    <property type="entry name" value="ATPase_AAA_core"/>
</dbReference>
<evidence type="ECO:0000256" key="13">
    <source>
        <dbReference type="ARBA" id="ARBA00076017"/>
    </source>
</evidence>
<evidence type="ECO:0000256" key="3">
    <source>
        <dbReference type="ARBA" id="ARBA00020401"/>
    </source>
</evidence>
<dbReference type="Pfam" id="PF08519">
    <property type="entry name" value="RFC1"/>
    <property type="match status" value="1"/>
</dbReference>
<evidence type="ECO:0000256" key="4">
    <source>
        <dbReference type="ARBA" id="ARBA00022553"/>
    </source>
</evidence>
<feature type="region of interest" description="Disordered" evidence="17">
    <location>
        <begin position="1"/>
        <end position="25"/>
    </location>
</feature>
<evidence type="ECO:0000256" key="1">
    <source>
        <dbReference type="ARBA" id="ARBA00004123"/>
    </source>
</evidence>
<keyword evidence="20" id="KW-1185">Reference proteome</keyword>
<dbReference type="GO" id="GO:0005634">
    <property type="term" value="C:nucleus"/>
    <property type="evidence" value="ECO:0007669"/>
    <property type="project" value="UniProtKB-SubCell"/>
</dbReference>
<evidence type="ECO:0000256" key="14">
    <source>
        <dbReference type="ARBA" id="ARBA00077727"/>
    </source>
</evidence>
<evidence type="ECO:0000256" key="7">
    <source>
        <dbReference type="ARBA" id="ARBA00022840"/>
    </source>
</evidence>
<dbReference type="GO" id="GO:0003677">
    <property type="term" value="F:DNA binding"/>
    <property type="evidence" value="ECO:0007669"/>
    <property type="project" value="UniProtKB-KW"/>
</dbReference>
<dbReference type="InterPro" id="IPR012178">
    <property type="entry name" value="RFC1"/>
</dbReference>
<dbReference type="GO" id="GO:0006281">
    <property type="term" value="P:DNA repair"/>
    <property type="evidence" value="ECO:0007669"/>
    <property type="project" value="InterPro"/>
</dbReference>
<dbReference type="OMA" id="QENYLHY"/>
<evidence type="ECO:0000256" key="10">
    <source>
        <dbReference type="ARBA" id="ARBA00054501"/>
    </source>
</evidence>
<feature type="compositionally biased region" description="Basic and acidic residues" evidence="17">
    <location>
        <begin position="127"/>
        <end position="143"/>
    </location>
</feature>
<dbReference type="HOGENOM" id="CLU_003574_0_0_1"/>
<dbReference type="Pfam" id="PF00533">
    <property type="entry name" value="BRCT"/>
    <property type="match status" value="1"/>
</dbReference>
<comment type="similarity">
    <text evidence="2">Belongs to the activator 1 large subunit family.</text>
</comment>
<feature type="compositionally biased region" description="Polar residues" evidence="17">
    <location>
        <begin position="164"/>
        <end position="180"/>
    </location>
</feature>
<dbReference type="KEGG" id="lgi:LOTGIDRAFT_138092"/>
<dbReference type="InterPro" id="IPR001357">
    <property type="entry name" value="BRCT_dom"/>
</dbReference>
<dbReference type="FunFam" id="3.40.50.10190:FF:000001">
    <property type="entry name" value="Replication factor C subunit 1"/>
    <property type="match status" value="1"/>
</dbReference>
<keyword evidence="7" id="KW-0067">ATP-binding</keyword>
<keyword evidence="6" id="KW-0547">Nucleotide-binding</keyword>
<feature type="region of interest" description="Disordered" evidence="17">
    <location>
        <begin position="127"/>
        <end position="190"/>
    </location>
</feature>
<dbReference type="InterPro" id="IPR036420">
    <property type="entry name" value="BRCT_dom_sf"/>
</dbReference>
<dbReference type="InterPro" id="IPR003593">
    <property type="entry name" value="AAA+_ATPase"/>
</dbReference>
<dbReference type="SUPFAM" id="SSF52540">
    <property type="entry name" value="P-loop containing nucleoside triphosphate hydrolases"/>
    <property type="match status" value="1"/>
</dbReference>
<protein>
    <recommendedName>
        <fullName evidence="3">Replication factor C subunit 1</fullName>
    </recommendedName>
    <alternativeName>
        <fullName evidence="15">Activator 1 140 kDa subunit</fullName>
    </alternativeName>
    <alternativeName>
        <fullName evidence="14">Activator 1 large subunit</fullName>
    </alternativeName>
    <alternativeName>
        <fullName evidence="16">Activator 1 subunit 1</fullName>
    </alternativeName>
    <alternativeName>
        <fullName evidence="12">Replication factor C 140 kDa subunit</fullName>
    </alternativeName>
    <alternativeName>
        <fullName evidence="13">Replication factor C large subunit</fullName>
    </alternativeName>
</protein>
<dbReference type="OrthoDB" id="446168at2759"/>
<dbReference type="Gene3D" id="3.40.50.300">
    <property type="entry name" value="P-loop containing nucleotide triphosphate hydrolases"/>
    <property type="match status" value="1"/>
</dbReference>
<feature type="domain" description="BRCT" evidence="18">
    <location>
        <begin position="29"/>
        <end position="109"/>
    </location>
</feature>
<dbReference type="FunFam" id="1.20.272.10:FF:000005">
    <property type="entry name" value="Replication factor C subunit 1"/>
    <property type="match status" value="1"/>
</dbReference>
<dbReference type="GO" id="GO:0006260">
    <property type="term" value="P:DNA replication"/>
    <property type="evidence" value="ECO:0007669"/>
    <property type="project" value="UniProtKB-KW"/>
</dbReference>
<dbReference type="Gene3D" id="3.40.50.10190">
    <property type="entry name" value="BRCT domain"/>
    <property type="match status" value="1"/>
</dbReference>
<gene>
    <name evidence="19" type="ORF">LOTGIDRAFT_138092</name>
</gene>
<evidence type="ECO:0000256" key="17">
    <source>
        <dbReference type="SAM" id="MobiDB-lite"/>
    </source>
</evidence>
<dbReference type="SMART" id="SM00382">
    <property type="entry name" value="AAA"/>
    <property type="match status" value="1"/>
</dbReference>
<comment type="function">
    <text evidence="10">Subunit of the replication factor C (RFC) complex which acts during elongation of primed DNA templates by DNA polymerases delta and epsilon, and is necessary for ATP-dependent loading of proliferating cell nuclear antigen (PCNA) onto primed DNA. This subunit binds to the primer-template junction. Binds the PO-B transcription element as well as other GA rich DNA sequences. Can bind single- or double-stranded DNA.</text>
</comment>
<evidence type="ECO:0000313" key="19">
    <source>
        <dbReference type="EMBL" id="ESP02654.1"/>
    </source>
</evidence>
<evidence type="ECO:0000256" key="16">
    <source>
        <dbReference type="ARBA" id="ARBA00080382"/>
    </source>
</evidence>
<dbReference type="InterPro" id="IPR008921">
    <property type="entry name" value="DNA_pol3_clamp-load_cplx_C"/>
</dbReference>
<dbReference type="GO" id="GO:0005524">
    <property type="term" value="F:ATP binding"/>
    <property type="evidence" value="ECO:0007669"/>
    <property type="project" value="UniProtKB-KW"/>
</dbReference>
<evidence type="ECO:0000256" key="11">
    <source>
        <dbReference type="ARBA" id="ARBA00064311"/>
    </source>
</evidence>
<feature type="compositionally biased region" description="Acidic residues" evidence="17">
    <location>
        <begin position="701"/>
        <end position="720"/>
    </location>
</feature>
<dbReference type="PROSITE" id="PS50172">
    <property type="entry name" value="BRCT"/>
    <property type="match status" value="1"/>
</dbReference>
<dbReference type="InterPro" id="IPR027417">
    <property type="entry name" value="P-loop_NTPase"/>
</dbReference>
<accession>V4AF38</accession>
<dbReference type="FunFam" id="1.10.8.60:FF:000021">
    <property type="entry name" value="Replication factor C subunit 1"/>
    <property type="match status" value="1"/>
</dbReference>
<dbReference type="EMBL" id="KB200149">
    <property type="protein sequence ID" value="ESP02654.1"/>
    <property type="molecule type" value="Genomic_DNA"/>
</dbReference>
<name>V4AF38_LOTGI</name>
<reference evidence="19 20" key="1">
    <citation type="journal article" date="2013" name="Nature">
        <title>Insights into bilaterian evolution from three spiralian genomes.</title>
        <authorList>
            <person name="Simakov O."/>
            <person name="Marletaz F."/>
            <person name="Cho S.J."/>
            <person name="Edsinger-Gonzales E."/>
            <person name="Havlak P."/>
            <person name="Hellsten U."/>
            <person name="Kuo D.H."/>
            <person name="Larsson T."/>
            <person name="Lv J."/>
            <person name="Arendt D."/>
            <person name="Savage R."/>
            <person name="Osoegawa K."/>
            <person name="de Jong P."/>
            <person name="Grimwood J."/>
            <person name="Chapman J.A."/>
            <person name="Shapiro H."/>
            <person name="Aerts A."/>
            <person name="Otillar R.P."/>
            <person name="Terry A.Y."/>
            <person name="Boore J.L."/>
            <person name="Grigoriev I.V."/>
            <person name="Lindberg D.R."/>
            <person name="Seaver E.C."/>
            <person name="Weisblat D.A."/>
            <person name="Putnam N.H."/>
            <person name="Rokhsar D.S."/>
        </authorList>
    </citation>
    <scope>NUCLEOTIDE SEQUENCE [LARGE SCALE GENOMIC DNA]</scope>
</reference>
<evidence type="ECO:0000256" key="6">
    <source>
        <dbReference type="ARBA" id="ARBA00022741"/>
    </source>
</evidence>
<keyword evidence="5" id="KW-0235">DNA replication</keyword>
<evidence type="ECO:0000256" key="5">
    <source>
        <dbReference type="ARBA" id="ARBA00022705"/>
    </source>
</evidence>
<evidence type="ECO:0000259" key="18">
    <source>
        <dbReference type="PROSITE" id="PS50172"/>
    </source>
</evidence>
<evidence type="ECO:0000256" key="12">
    <source>
        <dbReference type="ARBA" id="ARBA00075134"/>
    </source>
</evidence>
<proteinExistence type="inferred from homology"/>
<dbReference type="GO" id="GO:0016887">
    <property type="term" value="F:ATP hydrolysis activity"/>
    <property type="evidence" value="ECO:0007669"/>
    <property type="project" value="InterPro"/>
</dbReference>
<dbReference type="InterPro" id="IPR047854">
    <property type="entry name" value="RFC_lid"/>
</dbReference>
<feature type="compositionally biased region" description="Low complexity" evidence="17">
    <location>
        <begin position="146"/>
        <end position="163"/>
    </location>
</feature>
<dbReference type="FunFam" id="3.40.50.300:FF:000395">
    <property type="entry name" value="Replication factor C subunit 1"/>
    <property type="match status" value="1"/>
</dbReference>
<evidence type="ECO:0000256" key="9">
    <source>
        <dbReference type="ARBA" id="ARBA00023242"/>
    </source>
</evidence>
<dbReference type="SUPFAM" id="SSF52113">
    <property type="entry name" value="BRCT domain"/>
    <property type="match status" value="1"/>
</dbReference>
<evidence type="ECO:0000256" key="15">
    <source>
        <dbReference type="ARBA" id="ARBA00078526"/>
    </source>
</evidence>
<dbReference type="PANTHER" id="PTHR23389:SF6">
    <property type="entry name" value="REPLICATION FACTOR C SUBUNIT 1"/>
    <property type="match status" value="1"/>
</dbReference>
<evidence type="ECO:0000256" key="2">
    <source>
        <dbReference type="ARBA" id="ARBA00006116"/>
    </source>
</evidence>
<sequence>MQRKGSTGYRGYLNREGPKALGSKEIPEGAENCLEGLTFVLTGVYESIERDEAKSLVEKYGGKVTTSISKKTNYIVVGRDAGESKLNKANQFGTKQLDEDGLFEVIKTRPGKKSKYTIQAEEAAKKEKWLEKKASRSSHKEEPQTSSKPSSSSSDFLSKPSSSVTDNSIGQSKSESQSEPSLLWVDKHKPTNMKTIIGQQGDKSNAKKLFNWLNSWHKSRASGAKPAGKFFNKANDDGSGFKAALLSGPPGVGKTTTATLVCKEAGFSYVELNASDTRSKKSLQTEVAESLDNTTLKIRYCQGSAQSLRTEKHCLIMDEVDGMAGNADRGGLQELVSLIKGSKIPVLCICNDRNSMKMRTLSNYCFDLRFYKPRLEQIKGAMMSLAFKEGIKITPPAMNEIILAANQDIRQVIHNLSVWSACDKGVSYEQAKIDSKSAKKDMKIGPFDVCRKVFVSDEETAKMTIHDKSNLFFNDYSIAPLFVQENYPMVIPNAGRGNMKEHLRLLAKTADSICDGDLTDRIIRKEGVWGLLPMQAMYSSVIPGELMRGGFPQMVAFPSWLGKNSSTGKTDRLLAELSMHMRLNISGDKRALAMDYLPVMRKALTEPLVQEGGEGVPKVIKLMDDYDITKDDFDNVLEVSKWPNSSDPLSKLDSKTKAAFTRTYNKECHLTPYATGQTTKKKRGKGGGASEDEGDLLKMEGEDDDAATVDSGDEEGDALENDTMIKVSLVQPESWNKGKGGWESLGIDL</sequence>
<dbReference type="GO" id="GO:0003689">
    <property type="term" value="F:DNA clamp loader activity"/>
    <property type="evidence" value="ECO:0007669"/>
    <property type="project" value="InterPro"/>
</dbReference>
<keyword evidence="8" id="KW-0238">DNA-binding</keyword>
<dbReference type="Pfam" id="PF25361">
    <property type="entry name" value="AAA_lid_RFC1"/>
    <property type="match status" value="1"/>
</dbReference>
<evidence type="ECO:0000256" key="8">
    <source>
        <dbReference type="ARBA" id="ARBA00023125"/>
    </source>
</evidence>
<dbReference type="CTD" id="20233999"/>
<dbReference type="PANTHER" id="PTHR23389">
    <property type="entry name" value="CHROMOSOME TRANSMISSION FIDELITY FACTOR 18"/>
    <property type="match status" value="1"/>
</dbReference>
<evidence type="ECO:0000313" key="20">
    <source>
        <dbReference type="Proteomes" id="UP000030746"/>
    </source>
</evidence>
<keyword evidence="4" id="KW-0597">Phosphoprotein</keyword>
<dbReference type="CDD" id="cd17752">
    <property type="entry name" value="BRCT_RFC1"/>
    <property type="match status" value="1"/>
</dbReference>
<keyword evidence="9" id="KW-0539">Nucleus</keyword>
<dbReference type="GeneID" id="20233999"/>
<dbReference type="InterPro" id="IPR013725">
    <property type="entry name" value="DNA_replication_fac_RFC1_C"/>
</dbReference>
<dbReference type="CDD" id="cd18140">
    <property type="entry name" value="HLD_clamp_RFC"/>
    <property type="match status" value="1"/>
</dbReference>
<dbReference type="GO" id="GO:0005663">
    <property type="term" value="C:DNA replication factor C complex"/>
    <property type="evidence" value="ECO:0007669"/>
    <property type="project" value="InterPro"/>
</dbReference>
<dbReference type="SMART" id="SM00292">
    <property type="entry name" value="BRCT"/>
    <property type="match status" value="1"/>
</dbReference>